<dbReference type="InterPro" id="IPR039670">
    <property type="entry name" value="NPC2-like"/>
</dbReference>
<evidence type="ECO:0000313" key="10">
    <source>
        <dbReference type="Ensembl" id="ENSLLEP00000038386.1"/>
    </source>
</evidence>
<dbReference type="CDD" id="cd00916">
    <property type="entry name" value="Npc2_like"/>
    <property type="match status" value="1"/>
</dbReference>
<evidence type="ECO:0000256" key="2">
    <source>
        <dbReference type="ARBA" id="ARBA00006370"/>
    </source>
</evidence>
<dbReference type="Pfam" id="PF02221">
    <property type="entry name" value="E1_DerP2_DerF2"/>
    <property type="match status" value="1"/>
</dbReference>
<dbReference type="InterPro" id="IPR003172">
    <property type="entry name" value="ML_dom"/>
</dbReference>
<dbReference type="GO" id="GO:0032367">
    <property type="term" value="P:intracellular cholesterol transport"/>
    <property type="evidence" value="ECO:0007669"/>
    <property type="project" value="InterPro"/>
</dbReference>
<protein>
    <recommendedName>
        <fullName evidence="3">NPC intracellular cholesterol transporter 2</fullName>
    </recommendedName>
    <alternativeName>
        <fullName evidence="7">Epididymal secretory protein E1</fullName>
    </alternativeName>
</protein>
<dbReference type="GeneTree" id="ENSGT00390000006223"/>
<evidence type="ECO:0000259" key="9">
    <source>
        <dbReference type="SMART" id="SM00737"/>
    </source>
</evidence>
<dbReference type="GO" id="GO:0005576">
    <property type="term" value="C:extracellular region"/>
    <property type="evidence" value="ECO:0007669"/>
    <property type="project" value="UniProtKB-SubCell"/>
</dbReference>
<dbReference type="PANTHER" id="PTHR11306">
    <property type="entry name" value="NIEMANN PICK TYPE C2 PROTEIN NPC2-RELATED"/>
    <property type="match status" value="1"/>
</dbReference>
<dbReference type="PANTHER" id="PTHR11306:SF68">
    <property type="entry name" value="NPC INTRACELLULAR CHOLESTEROL TRANSPORTER 2"/>
    <property type="match status" value="1"/>
</dbReference>
<reference evidence="10" key="2">
    <citation type="submission" date="2025-09" db="UniProtKB">
        <authorList>
            <consortium name="Ensembl"/>
        </authorList>
    </citation>
    <scope>IDENTIFICATION</scope>
</reference>
<keyword evidence="6" id="KW-1015">Disulfide bond</keyword>
<dbReference type="Gene3D" id="2.60.40.770">
    <property type="match status" value="1"/>
</dbReference>
<sequence>MARAELAVLLALCVLPIALAEPLVYDDCGCKVAKLVSVDVSPCPKQPCPLVRGSSYTINVTFTSEEDADGLTAVVHGVIAGVPVPFPIPEPDGCKSGICCPVKNGNTYSYLTKLPIHASYPLMRLMVRWQLLDSGSQNLFCWQIPVQIVDG</sequence>
<evidence type="ECO:0000256" key="8">
    <source>
        <dbReference type="SAM" id="SignalP"/>
    </source>
</evidence>
<evidence type="ECO:0000313" key="11">
    <source>
        <dbReference type="Proteomes" id="UP000694569"/>
    </source>
</evidence>
<keyword evidence="11" id="KW-1185">Reference proteome</keyword>
<keyword evidence="5 8" id="KW-0732">Signal</keyword>
<evidence type="ECO:0000256" key="5">
    <source>
        <dbReference type="ARBA" id="ARBA00022729"/>
    </source>
</evidence>
<dbReference type="SUPFAM" id="SSF81296">
    <property type="entry name" value="E set domains"/>
    <property type="match status" value="1"/>
</dbReference>
<comment type="similarity">
    <text evidence="2">Belongs to the NPC2 family.</text>
</comment>
<dbReference type="InterPro" id="IPR014756">
    <property type="entry name" value="Ig_E-set"/>
</dbReference>
<evidence type="ECO:0000256" key="3">
    <source>
        <dbReference type="ARBA" id="ARBA00021477"/>
    </source>
</evidence>
<feature type="chain" id="PRO_5034498226" description="NPC intracellular cholesterol transporter 2" evidence="8">
    <location>
        <begin position="21"/>
        <end position="151"/>
    </location>
</feature>
<keyword evidence="4" id="KW-0964">Secreted</keyword>
<name>A0A8C5QL67_9ANUR</name>
<comment type="subcellular location">
    <subcellularLocation>
        <location evidence="1">Secreted</location>
    </subcellularLocation>
</comment>
<dbReference type="SMART" id="SM00737">
    <property type="entry name" value="ML"/>
    <property type="match status" value="1"/>
</dbReference>
<dbReference type="GO" id="GO:0033344">
    <property type="term" value="P:cholesterol efflux"/>
    <property type="evidence" value="ECO:0007669"/>
    <property type="project" value="TreeGrafter"/>
</dbReference>
<evidence type="ECO:0000256" key="1">
    <source>
        <dbReference type="ARBA" id="ARBA00004613"/>
    </source>
</evidence>
<organism evidence="10 11">
    <name type="scientific">Leptobrachium leishanense</name>
    <name type="common">Leishan spiny toad</name>
    <dbReference type="NCBI Taxonomy" id="445787"/>
    <lineage>
        <taxon>Eukaryota</taxon>
        <taxon>Metazoa</taxon>
        <taxon>Chordata</taxon>
        <taxon>Craniata</taxon>
        <taxon>Vertebrata</taxon>
        <taxon>Euteleostomi</taxon>
        <taxon>Amphibia</taxon>
        <taxon>Batrachia</taxon>
        <taxon>Anura</taxon>
        <taxon>Pelobatoidea</taxon>
        <taxon>Megophryidae</taxon>
        <taxon>Leptobrachium</taxon>
    </lineage>
</organism>
<dbReference type="OrthoDB" id="6489092at2759"/>
<dbReference type="AlphaFoldDB" id="A0A8C5QL67"/>
<evidence type="ECO:0000256" key="4">
    <source>
        <dbReference type="ARBA" id="ARBA00022525"/>
    </source>
</evidence>
<dbReference type="Proteomes" id="UP000694569">
    <property type="component" value="Unplaced"/>
</dbReference>
<proteinExistence type="inferred from homology"/>
<feature type="signal peptide" evidence="8">
    <location>
        <begin position="1"/>
        <end position="20"/>
    </location>
</feature>
<dbReference type="Ensembl" id="ENSLLET00000039888.1">
    <property type="protein sequence ID" value="ENSLLEP00000038386.1"/>
    <property type="gene ID" value="ENSLLEG00000024264.1"/>
</dbReference>
<dbReference type="GO" id="GO:0015485">
    <property type="term" value="F:cholesterol binding"/>
    <property type="evidence" value="ECO:0007669"/>
    <property type="project" value="TreeGrafter"/>
</dbReference>
<evidence type="ECO:0000256" key="7">
    <source>
        <dbReference type="ARBA" id="ARBA00032516"/>
    </source>
</evidence>
<dbReference type="InterPro" id="IPR033916">
    <property type="entry name" value="ML_Npc2-like"/>
</dbReference>
<evidence type="ECO:0000256" key="6">
    <source>
        <dbReference type="ARBA" id="ARBA00023157"/>
    </source>
</evidence>
<dbReference type="FunFam" id="2.60.40.770:FF:000001">
    <property type="entry name" value="NPC intracellular cholesterol transporter 2"/>
    <property type="match status" value="1"/>
</dbReference>
<reference evidence="10" key="1">
    <citation type="submission" date="2025-08" db="UniProtKB">
        <authorList>
            <consortium name="Ensembl"/>
        </authorList>
    </citation>
    <scope>IDENTIFICATION</scope>
</reference>
<feature type="domain" description="MD-2-related lipid-recognition" evidence="9">
    <location>
        <begin position="25"/>
        <end position="146"/>
    </location>
</feature>
<accession>A0A8C5QL67</accession>